<evidence type="ECO:0000256" key="8">
    <source>
        <dbReference type="PROSITE-ProRule" id="PRU00094"/>
    </source>
</evidence>
<dbReference type="Proteomes" id="UP000274131">
    <property type="component" value="Unassembled WGS sequence"/>
</dbReference>
<dbReference type="EMBL" id="UXUI01007159">
    <property type="protein sequence ID" value="VDD85868.1"/>
    <property type="molecule type" value="Genomic_DNA"/>
</dbReference>
<dbReference type="PANTHER" id="PTHR10071">
    <property type="entry name" value="TRANSCRIPTION FACTOR GATA FAMILY MEMBER"/>
    <property type="match status" value="1"/>
</dbReference>
<dbReference type="PANTHER" id="PTHR10071:SF281">
    <property type="entry name" value="BOX A-BINDING FACTOR-RELATED"/>
    <property type="match status" value="1"/>
</dbReference>
<dbReference type="InterPro" id="IPR000679">
    <property type="entry name" value="Znf_GATA"/>
</dbReference>
<dbReference type="GO" id="GO:0005634">
    <property type="term" value="C:nucleus"/>
    <property type="evidence" value="ECO:0007669"/>
    <property type="project" value="UniProtKB-SubCell"/>
</dbReference>
<dbReference type="PROSITE" id="PS50114">
    <property type="entry name" value="GATA_ZN_FINGER_2"/>
    <property type="match status" value="1"/>
</dbReference>
<keyword evidence="5" id="KW-0805">Transcription regulation</keyword>
<evidence type="ECO:0000256" key="7">
    <source>
        <dbReference type="ARBA" id="ARBA00023242"/>
    </source>
</evidence>
<dbReference type="STRING" id="51028.A0A0N4UV52"/>
<evidence type="ECO:0000256" key="4">
    <source>
        <dbReference type="ARBA" id="ARBA00022833"/>
    </source>
</evidence>
<sequence length="238" mass="26754">MLAPLHESRMLVGENSIATSESDTYYRCCRPVFSSNYCQNSNFGDDGIAQIPFCGSSTARIQQNSQDQFQQHQQQQQSQPQPEMAASTNYFQVPPKCPFTVSSTSAEQFQSGVVSQVQLEDNGFYAVCAGQNTSSCVNYNIMDEFFAPKQKMYGTAESPLHTVTNVKKKTFGCHAKSICANCYTTETTLWRRRKIDGAAECNACNLYFRKNQRARPVGMNKAIRKRKRIPKNTQISLT</sequence>
<dbReference type="SMART" id="SM00401">
    <property type="entry name" value="ZnF_GATA"/>
    <property type="match status" value="1"/>
</dbReference>
<dbReference type="InterPro" id="IPR039355">
    <property type="entry name" value="Transcription_factor_GATA"/>
</dbReference>
<dbReference type="GO" id="GO:0000981">
    <property type="term" value="F:DNA-binding transcription factor activity, RNA polymerase II-specific"/>
    <property type="evidence" value="ECO:0007669"/>
    <property type="project" value="TreeGrafter"/>
</dbReference>
<dbReference type="Gene3D" id="3.30.50.10">
    <property type="entry name" value="Erythroid Transcription Factor GATA-1, subunit A"/>
    <property type="match status" value="1"/>
</dbReference>
<keyword evidence="12" id="KW-1185">Reference proteome</keyword>
<protein>
    <submittedName>
        <fullName evidence="13">GATA-type domain-containing protein</fullName>
    </submittedName>
</protein>
<gene>
    <name evidence="11" type="ORF">EVEC_LOCUS1011</name>
</gene>
<keyword evidence="4" id="KW-0862">Zinc</keyword>
<evidence type="ECO:0000256" key="1">
    <source>
        <dbReference type="ARBA" id="ARBA00004123"/>
    </source>
</evidence>
<evidence type="ECO:0000259" key="10">
    <source>
        <dbReference type="PROSITE" id="PS50114"/>
    </source>
</evidence>
<dbReference type="WBParaSite" id="EVEC_0000130301-mRNA-1">
    <property type="protein sequence ID" value="EVEC_0000130301-mRNA-1"/>
    <property type="gene ID" value="EVEC_0000130301"/>
</dbReference>
<evidence type="ECO:0000256" key="6">
    <source>
        <dbReference type="ARBA" id="ARBA00023163"/>
    </source>
</evidence>
<reference evidence="11 12" key="2">
    <citation type="submission" date="2018-10" db="EMBL/GenBank/DDBJ databases">
        <authorList>
            <consortium name="Pathogen Informatics"/>
        </authorList>
    </citation>
    <scope>NUCLEOTIDE SEQUENCE [LARGE SCALE GENOMIC DNA]</scope>
</reference>
<evidence type="ECO:0000256" key="9">
    <source>
        <dbReference type="SAM" id="MobiDB-lite"/>
    </source>
</evidence>
<keyword evidence="6" id="KW-0804">Transcription</keyword>
<name>A0A0N4UV52_ENTVE</name>
<feature type="compositionally biased region" description="Low complexity" evidence="9">
    <location>
        <begin position="64"/>
        <end position="81"/>
    </location>
</feature>
<keyword evidence="3 8" id="KW-0863">Zinc-finger</keyword>
<dbReference type="SUPFAM" id="SSF57716">
    <property type="entry name" value="Glucocorticoid receptor-like (DNA-binding domain)"/>
    <property type="match status" value="1"/>
</dbReference>
<dbReference type="GO" id="GO:0000122">
    <property type="term" value="P:negative regulation of transcription by RNA polymerase II"/>
    <property type="evidence" value="ECO:0007669"/>
    <property type="project" value="TreeGrafter"/>
</dbReference>
<keyword evidence="2" id="KW-0479">Metal-binding</keyword>
<accession>A0A0N4UV52</accession>
<keyword evidence="7" id="KW-0539">Nucleus</keyword>
<proteinExistence type="predicted"/>
<dbReference type="Pfam" id="PF00320">
    <property type="entry name" value="GATA"/>
    <property type="match status" value="1"/>
</dbReference>
<dbReference type="PROSITE" id="PS00344">
    <property type="entry name" value="GATA_ZN_FINGER_1"/>
    <property type="match status" value="1"/>
</dbReference>
<dbReference type="CDD" id="cd00202">
    <property type="entry name" value="ZnF_GATA"/>
    <property type="match status" value="1"/>
</dbReference>
<dbReference type="AlphaFoldDB" id="A0A0N4UV52"/>
<dbReference type="GO" id="GO:0045944">
    <property type="term" value="P:positive regulation of transcription by RNA polymerase II"/>
    <property type="evidence" value="ECO:0007669"/>
    <property type="project" value="TreeGrafter"/>
</dbReference>
<dbReference type="InterPro" id="IPR013088">
    <property type="entry name" value="Znf_NHR/GATA"/>
</dbReference>
<evidence type="ECO:0000256" key="5">
    <source>
        <dbReference type="ARBA" id="ARBA00023015"/>
    </source>
</evidence>
<comment type="subcellular location">
    <subcellularLocation>
        <location evidence="1">Nucleus</location>
    </subcellularLocation>
</comment>
<dbReference type="GO" id="GO:0000978">
    <property type="term" value="F:RNA polymerase II cis-regulatory region sequence-specific DNA binding"/>
    <property type="evidence" value="ECO:0007669"/>
    <property type="project" value="TreeGrafter"/>
</dbReference>
<evidence type="ECO:0000313" key="11">
    <source>
        <dbReference type="EMBL" id="VDD85868.1"/>
    </source>
</evidence>
<feature type="domain" description="GATA-type" evidence="10">
    <location>
        <begin position="179"/>
        <end position="227"/>
    </location>
</feature>
<dbReference type="OrthoDB" id="515401at2759"/>
<reference evidence="13" key="1">
    <citation type="submission" date="2017-02" db="UniProtKB">
        <authorList>
            <consortium name="WormBaseParasite"/>
        </authorList>
    </citation>
    <scope>IDENTIFICATION</scope>
</reference>
<organism evidence="13">
    <name type="scientific">Enterobius vermicularis</name>
    <name type="common">Human pinworm</name>
    <dbReference type="NCBI Taxonomy" id="51028"/>
    <lineage>
        <taxon>Eukaryota</taxon>
        <taxon>Metazoa</taxon>
        <taxon>Ecdysozoa</taxon>
        <taxon>Nematoda</taxon>
        <taxon>Chromadorea</taxon>
        <taxon>Rhabditida</taxon>
        <taxon>Spirurina</taxon>
        <taxon>Oxyuridomorpha</taxon>
        <taxon>Oxyuroidea</taxon>
        <taxon>Oxyuridae</taxon>
        <taxon>Enterobius</taxon>
    </lineage>
</organism>
<dbReference type="GO" id="GO:0008270">
    <property type="term" value="F:zinc ion binding"/>
    <property type="evidence" value="ECO:0007669"/>
    <property type="project" value="UniProtKB-KW"/>
</dbReference>
<evidence type="ECO:0000256" key="2">
    <source>
        <dbReference type="ARBA" id="ARBA00022723"/>
    </source>
</evidence>
<feature type="region of interest" description="Disordered" evidence="9">
    <location>
        <begin position="64"/>
        <end position="85"/>
    </location>
</feature>
<evidence type="ECO:0000313" key="12">
    <source>
        <dbReference type="Proteomes" id="UP000274131"/>
    </source>
</evidence>
<dbReference type="GO" id="GO:0045165">
    <property type="term" value="P:cell fate commitment"/>
    <property type="evidence" value="ECO:0007669"/>
    <property type="project" value="TreeGrafter"/>
</dbReference>
<evidence type="ECO:0000256" key="3">
    <source>
        <dbReference type="ARBA" id="ARBA00022771"/>
    </source>
</evidence>
<evidence type="ECO:0000313" key="13">
    <source>
        <dbReference type="WBParaSite" id="EVEC_0000130301-mRNA-1"/>
    </source>
</evidence>